<sequence>MKKYIYIIMIGILTIVAGLSGYQIFQENFAPVHGLISYSNDKEKLEERISKNKDHISECLVIEGKYVSKSDTLVLDVPSVSQLIKAKALNKVTQKSDKFTFETLKQLEKTPILWSRKEISTVSDDKNINYSYPYGGYVVLGESSITSKILVLSEENFEKFNAPKEYISVIKDNRAADDVATNYYVPKQLPIQIFHTS</sequence>
<organism evidence="2 3">
    <name type="scientific">Lactococcus garvieae</name>
    <dbReference type="NCBI Taxonomy" id="1363"/>
    <lineage>
        <taxon>Bacteria</taxon>
        <taxon>Bacillati</taxon>
        <taxon>Bacillota</taxon>
        <taxon>Bacilli</taxon>
        <taxon>Lactobacillales</taxon>
        <taxon>Streptococcaceae</taxon>
        <taxon>Lactococcus</taxon>
    </lineage>
</organism>
<dbReference type="Gene3D" id="2.40.40.60">
    <property type="match status" value="1"/>
</dbReference>
<dbReference type="Proteomes" id="UP000181969">
    <property type="component" value="Unassembled WGS sequence"/>
</dbReference>
<dbReference type="OrthoDB" id="2243861at2"/>
<dbReference type="AlphaFoldDB" id="A0A1I4ICY8"/>
<dbReference type="InterPro" id="IPR035253">
    <property type="entry name" value="Lipoprotein_22_bac"/>
</dbReference>
<dbReference type="EMBL" id="FOTJ01000015">
    <property type="protein sequence ID" value="SFL52134.1"/>
    <property type="molecule type" value="Genomic_DNA"/>
</dbReference>
<keyword evidence="1" id="KW-0472">Membrane</keyword>
<evidence type="ECO:0000256" key="1">
    <source>
        <dbReference type="SAM" id="Phobius"/>
    </source>
</evidence>
<feature type="transmembrane region" description="Helical" evidence="1">
    <location>
        <begin position="5"/>
        <end position="25"/>
    </location>
</feature>
<protein>
    <submittedName>
        <fullName evidence="2">Uncharacterized protein</fullName>
    </submittedName>
</protein>
<name>A0A1I4ICY8_9LACT</name>
<dbReference type="RefSeq" id="WP_074751784.1">
    <property type="nucleotide sequence ID" value="NZ_CAXVJC010000001.1"/>
</dbReference>
<dbReference type="Pfam" id="PF17294">
    <property type="entry name" value="Lipoprotein_22"/>
    <property type="match status" value="1"/>
</dbReference>
<accession>A0A1I4ICY8</accession>
<keyword evidence="1" id="KW-0812">Transmembrane</keyword>
<evidence type="ECO:0000313" key="2">
    <source>
        <dbReference type="EMBL" id="SFL52134.1"/>
    </source>
</evidence>
<keyword evidence="1" id="KW-1133">Transmembrane helix</keyword>
<evidence type="ECO:0000313" key="3">
    <source>
        <dbReference type="Proteomes" id="UP000181969"/>
    </source>
</evidence>
<reference evidence="2 3" key="1">
    <citation type="submission" date="2016-10" db="EMBL/GenBank/DDBJ databases">
        <authorList>
            <person name="de Groot N.N."/>
        </authorList>
    </citation>
    <scope>NUCLEOTIDE SEQUENCE [LARGE SCALE GENOMIC DNA]</scope>
    <source>
        <strain evidence="2 3">M79</strain>
    </source>
</reference>
<gene>
    <name evidence="2" type="ORF">SAMN05216438_11525</name>
</gene>
<proteinExistence type="predicted"/>